<dbReference type="SUPFAM" id="SSF88946">
    <property type="entry name" value="Sigma2 domain of RNA polymerase sigma factors"/>
    <property type="match status" value="1"/>
</dbReference>
<dbReference type="Pfam" id="PF04542">
    <property type="entry name" value="Sigma70_r2"/>
    <property type="match status" value="1"/>
</dbReference>
<proteinExistence type="inferred from homology"/>
<dbReference type="SUPFAM" id="SSF88659">
    <property type="entry name" value="Sigma3 and sigma4 domains of RNA polymerase sigma factors"/>
    <property type="match status" value="1"/>
</dbReference>
<accession>D7W960</accession>
<dbReference type="PANTHER" id="PTHR43133:SF8">
    <property type="entry name" value="RNA POLYMERASE SIGMA FACTOR HI_1459-RELATED"/>
    <property type="match status" value="1"/>
</dbReference>
<gene>
    <name evidence="8" type="ORF">HMPREF0291_10598</name>
</gene>
<dbReference type="EMBL" id="ACLJ02000001">
    <property type="protein sequence ID" value="EFK55340.1"/>
    <property type="molecule type" value="Genomic_DNA"/>
</dbReference>
<evidence type="ECO:0000313" key="8">
    <source>
        <dbReference type="EMBL" id="EFK55340.1"/>
    </source>
</evidence>
<keyword evidence="3" id="KW-0731">Sigma factor</keyword>
<evidence type="ECO:0000256" key="4">
    <source>
        <dbReference type="ARBA" id="ARBA00023125"/>
    </source>
</evidence>
<dbReference type="InterPro" id="IPR036388">
    <property type="entry name" value="WH-like_DNA-bd_sf"/>
</dbReference>
<sequence length="209" mass="23672">MRARATIGVQHRGINRGDTMHAQHYSDKALVAAYLAGDQRAFTMIVQRHRRQMWALALRYTRNEHDAQDVMQDALLKAAVKMETYRGESGLGTWLCRLVLNAGYDHCKRADNKRRHVSIDDDEKISPDTNRALSHEPLTHLDRRLALMQVLGKLPAANRSALLLIDVAGLSINHAARELGVRPGTVKSRRHRARDMLLQMIDEDVNLVS</sequence>
<dbReference type="PANTHER" id="PTHR43133">
    <property type="entry name" value="RNA POLYMERASE ECF-TYPE SIGMA FACTO"/>
    <property type="match status" value="1"/>
</dbReference>
<dbReference type="STRING" id="585529.HMPREF0291_10598"/>
<keyword evidence="2" id="KW-0805">Transcription regulation</keyword>
<comment type="similarity">
    <text evidence="1">Belongs to the sigma-70 factor family. ECF subfamily.</text>
</comment>
<dbReference type="InterPro" id="IPR007627">
    <property type="entry name" value="RNA_pol_sigma70_r2"/>
</dbReference>
<protein>
    <submittedName>
        <fullName evidence="8">RNA polymerase sigma factor SigM</fullName>
    </submittedName>
</protein>
<dbReference type="Gene3D" id="1.10.10.10">
    <property type="entry name" value="Winged helix-like DNA-binding domain superfamily/Winged helix DNA-binding domain"/>
    <property type="match status" value="1"/>
</dbReference>
<keyword evidence="4" id="KW-0238">DNA-binding</keyword>
<keyword evidence="5" id="KW-0804">Transcription</keyword>
<dbReference type="GO" id="GO:0006352">
    <property type="term" value="P:DNA-templated transcription initiation"/>
    <property type="evidence" value="ECO:0007669"/>
    <property type="project" value="InterPro"/>
</dbReference>
<evidence type="ECO:0000256" key="5">
    <source>
        <dbReference type="ARBA" id="ARBA00023163"/>
    </source>
</evidence>
<dbReference type="GO" id="GO:0003677">
    <property type="term" value="F:DNA binding"/>
    <property type="evidence" value="ECO:0007669"/>
    <property type="project" value="UniProtKB-KW"/>
</dbReference>
<dbReference type="Gene3D" id="1.10.1740.10">
    <property type="match status" value="1"/>
</dbReference>
<dbReference type="Proteomes" id="UP000004208">
    <property type="component" value="Unassembled WGS sequence"/>
</dbReference>
<dbReference type="InterPro" id="IPR013325">
    <property type="entry name" value="RNA_pol_sigma_r2"/>
</dbReference>
<keyword evidence="9" id="KW-1185">Reference proteome</keyword>
<feature type="domain" description="RNA polymerase sigma-70 region 2" evidence="6">
    <location>
        <begin position="45"/>
        <end position="111"/>
    </location>
</feature>
<evidence type="ECO:0000259" key="7">
    <source>
        <dbReference type="Pfam" id="PF08281"/>
    </source>
</evidence>
<evidence type="ECO:0000256" key="3">
    <source>
        <dbReference type="ARBA" id="ARBA00023082"/>
    </source>
</evidence>
<name>D7W960_9CORY</name>
<reference evidence="8" key="1">
    <citation type="submission" date="2010-06" db="EMBL/GenBank/DDBJ databases">
        <authorList>
            <person name="Muzny D."/>
            <person name="Qin X."/>
            <person name="Buhay C."/>
            <person name="Dugan-Rocha S."/>
            <person name="Ding Y."/>
            <person name="Chen G."/>
            <person name="Hawes A."/>
            <person name="Holder M."/>
            <person name="Jhangiani S."/>
            <person name="Johnson A."/>
            <person name="Khan Z."/>
            <person name="Li Z."/>
            <person name="Liu W."/>
            <person name="Liu X."/>
            <person name="Perez L."/>
            <person name="Shen H."/>
            <person name="Wang Q."/>
            <person name="Watt J."/>
            <person name="Xi L."/>
            <person name="Xin Y."/>
            <person name="Zhou J."/>
            <person name="Deng J."/>
            <person name="Jiang H."/>
            <person name="Liu Y."/>
            <person name="Qu J."/>
            <person name="Song X.-Z."/>
            <person name="Zhang L."/>
            <person name="Villasana D."/>
            <person name="Johnson A."/>
            <person name="Liu J."/>
            <person name="Liyanage D."/>
            <person name="Lorensuhewa L."/>
            <person name="Robinson T."/>
            <person name="Song A."/>
            <person name="Song B.-B."/>
            <person name="Dinh H."/>
            <person name="Thornton R."/>
            <person name="Coyle M."/>
            <person name="Francisco L."/>
            <person name="Jackson L."/>
            <person name="Javaid M."/>
            <person name="Korchina V."/>
            <person name="Kovar C."/>
            <person name="Mata R."/>
            <person name="Mathew T."/>
            <person name="Ngo R."/>
            <person name="Nguyen L."/>
            <person name="Nguyen N."/>
            <person name="Okwuonu G."/>
            <person name="Ongeri F."/>
            <person name="Pham C."/>
            <person name="Simmons D."/>
            <person name="Wilczek-Boney K."/>
            <person name="Hale W."/>
            <person name="Jakkamsetti A."/>
            <person name="Pham P."/>
            <person name="Ruth R."/>
            <person name="San Lucas F."/>
            <person name="Warren J."/>
            <person name="Zhang J."/>
            <person name="Zhao Z."/>
            <person name="Zhou C."/>
            <person name="Zhu D."/>
            <person name="Lee S."/>
            <person name="Bess C."/>
            <person name="Blankenburg K."/>
            <person name="Forbes L."/>
            <person name="Fu Q."/>
            <person name="Gubbala S."/>
            <person name="Hirani K."/>
            <person name="Jayaseelan J.C."/>
            <person name="Lara F."/>
            <person name="Munidasa M."/>
            <person name="Palculict T."/>
            <person name="Patil S."/>
            <person name="Pu L.-L."/>
            <person name="Saada N."/>
            <person name="Tang L."/>
            <person name="Weissenberger G."/>
            <person name="Zhu Y."/>
            <person name="Hemphill L."/>
            <person name="Shang Y."/>
            <person name="Youmans B."/>
            <person name="Ayvaz T."/>
            <person name="Ross M."/>
            <person name="Santibanez J."/>
            <person name="Aqrawi P."/>
            <person name="Gross S."/>
            <person name="Joshi V."/>
            <person name="Fowler G."/>
            <person name="Nazareth L."/>
            <person name="Reid J."/>
            <person name="Worley K."/>
            <person name="Petrosino J."/>
            <person name="Highlander S."/>
            <person name="Gibbs R."/>
        </authorList>
    </citation>
    <scope>NUCLEOTIDE SEQUENCE [LARGE SCALE GENOMIC DNA]</scope>
    <source>
        <strain evidence="8">ATCC 33030</strain>
    </source>
</reference>
<dbReference type="InterPro" id="IPR014284">
    <property type="entry name" value="RNA_pol_sigma-70_dom"/>
</dbReference>
<feature type="domain" description="RNA polymerase sigma factor 70 region 4 type 2" evidence="7">
    <location>
        <begin position="145"/>
        <end position="196"/>
    </location>
</feature>
<evidence type="ECO:0000256" key="1">
    <source>
        <dbReference type="ARBA" id="ARBA00010641"/>
    </source>
</evidence>
<comment type="caution">
    <text evidence="8">The sequence shown here is derived from an EMBL/GenBank/DDBJ whole genome shotgun (WGS) entry which is preliminary data.</text>
</comment>
<organism evidence="8 9">
    <name type="scientific">Corynebacterium genitalium ATCC 33030</name>
    <dbReference type="NCBI Taxonomy" id="585529"/>
    <lineage>
        <taxon>Bacteria</taxon>
        <taxon>Bacillati</taxon>
        <taxon>Actinomycetota</taxon>
        <taxon>Actinomycetes</taxon>
        <taxon>Mycobacteriales</taxon>
        <taxon>Corynebacteriaceae</taxon>
        <taxon>Corynebacterium</taxon>
    </lineage>
</organism>
<dbReference type="NCBIfam" id="TIGR02937">
    <property type="entry name" value="sigma70-ECF"/>
    <property type="match status" value="1"/>
</dbReference>
<dbReference type="InterPro" id="IPR039425">
    <property type="entry name" value="RNA_pol_sigma-70-like"/>
</dbReference>
<dbReference type="Pfam" id="PF08281">
    <property type="entry name" value="Sigma70_r4_2"/>
    <property type="match status" value="1"/>
</dbReference>
<dbReference type="GO" id="GO:0016987">
    <property type="term" value="F:sigma factor activity"/>
    <property type="evidence" value="ECO:0007669"/>
    <property type="project" value="UniProtKB-KW"/>
</dbReference>
<evidence type="ECO:0000256" key="2">
    <source>
        <dbReference type="ARBA" id="ARBA00023015"/>
    </source>
</evidence>
<dbReference type="InterPro" id="IPR013324">
    <property type="entry name" value="RNA_pol_sigma_r3/r4-like"/>
</dbReference>
<dbReference type="eggNOG" id="COG1595">
    <property type="taxonomic scope" value="Bacteria"/>
</dbReference>
<dbReference type="InterPro" id="IPR013249">
    <property type="entry name" value="RNA_pol_sigma70_r4_t2"/>
</dbReference>
<evidence type="ECO:0000313" key="9">
    <source>
        <dbReference type="Proteomes" id="UP000004208"/>
    </source>
</evidence>
<dbReference type="HOGENOM" id="CLU_047691_3_0_11"/>
<evidence type="ECO:0000259" key="6">
    <source>
        <dbReference type="Pfam" id="PF04542"/>
    </source>
</evidence>
<dbReference type="AlphaFoldDB" id="D7W960"/>